<evidence type="ECO:0000313" key="1">
    <source>
        <dbReference type="EMBL" id="TPX42972.1"/>
    </source>
</evidence>
<sequence>MLGDTEGLHGIAISTIRDGSINVQEGTCLPAGYSFKLWSKPRITENDQLSKPSPKPSINYTEETSEMRMPAMKSNPHMPAKQRTNIWTLVVFQLIACTFNPALATGN</sequence>
<dbReference type="VEuPathDB" id="FungiDB:SeMB42_g04917"/>
<dbReference type="EMBL" id="QEAN01000214">
    <property type="protein sequence ID" value="TPX42972.1"/>
    <property type="molecule type" value="Genomic_DNA"/>
</dbReference>
<name>A0A507CUV0_9FUNG</name>
<reference evidence="1 2" key="1">
    <citation type="journal article" date="2019" name="Sci. Rep.">
        <title>Comparative genomics of chytrid fungi reveal insights into the obligate biotrophic and pathogenic lifestyle of Synchytrium endobioticum.</title>
        <authorList>
            <person name="van de Vossenberg B.T.L.H."/>
            <person name="Warris S."/>
            <person name="Nguyen H.D.T."/>
            <person name="van Gent-Pelzer M.P.E."/>
            <person name="Joly D.L."/>
            <person name="van de Geest H.C."/>
            <person name="Bonants P.J.M."/>
            <person name="Smith D.S."/>
            <person name="Levesque C.A."/>
            <person name="van der Lee T.A.J."/>
        </authorList>
    </citation>
    <scope>NUCLEOTIDE SEQUENCE [LARGE SCALE GENOMIC DNA]</scope>
    <source>
        <strain evidence="1 2">MB42</strain>
    </source>
</reference>
<evidence type="ECO:0000313" key="2">
    <source>
        <dbReference type="Proteomes" id="UP000317494"/>
    </source>
</evidence>
<proteinExistence type="predicted"/>
<keyword evidence="2" id="KW-1185">Reference proteome</keyword>
<dbReference type="AlphaFoldDB" id="A0A507CUV0"/>
<gene>
    <name evidence="1" type="ORF">SeMB42_g04917</name>
</gene>
<organism evidence="1 2">
    <name type="scientific">Synchytrium endobioticum</name>
    <dbReference type="NCBI Taxonomy" id="286115"/>
    <lineage>
        <taxon>Eukaryota</taxon>
        <taxon>Fungi</taxon>
        <taxon>Fungi incertae sedis</taxon>
        <taxon>Chytridiomycota</taxon>
        <taxon>Chytridiomycota incertae sedis</taxon>
        <taxon>Chytridiomycetes</taxon>
        <taxon>Synchytriales</taxon>
        <taxon>Synchytriaceae</taxon>
        <taxon>Synchytrium</taxon>
    </lineage>
</organism>
<accession>A0A507CUV0</accession>
<dbReference type="Proteomes" id="UP000317494">
    <property type="component" value="Unassembled WGS sequence"/>
</dbReference>
<comment type="caution">
    <text evidence="1">The sequence shown here is derived from an EMBL/GenBank/DDBJ whole genome shotgun (WGS) entry which is preliminary data.</text>
</comment>
<protein>
    <submittedName>
        <fullName evidence="1">Uncharacterized protein</fullName>
    </submittedName>
</protein>